<sequence>MSERNKKYLIVFLLFGTCLASAFLLLQSTEFRSKTLTNLAEADSLLNNSFRTFNISENQVREDFVEVDSVNKRKLYRVRVPDGFSKTQLHYEIHNTFKDYSVDSPTRVIFPDKDFHIHLLNNQTVFATVKLQTDPDLVLQRSFGSILVAFESEPPESILEQIKAMGEPISIVMMMEDTKRASDIFEMQEGLFSDILLWLKNENGENIPGSNTSLGWQKLQSLQEYIPNADVLSFQKLDESDNTTLMQNLSGTTLNYIDVSEASLLQDDMGRAAFKQELQKFSRQAQRGEYPIAIVMGDGRSVEWLRQELAGLKKRGLRIIPPKKKRF</sequence>
<proteinExistence type="predicted"/>
<organism evidence="1 2">
    <name type="scientific">Halalkalibaculum roseum</name>
    <dbReference type="NCBI Taxonomy" id="2709311"/>
    <lineage>
        <taxon>Bacteria</taxon>
        <taxon>Pseudomonadati</taxon>
        <taxon>Balneolota</taxon>
        <taxon>Balneolia</taxon>
        <taxon>Balneolales</taxon>
        <taxon>Balneolaceae</taxon>
        <taxon>Halalkalibaculum</taxon>
    </lineage>
</organism>
<evidence type="ECO:0000313" key="1">
    <source>
        <dbReference type="EMBL" id="NGP77109.1"/>
    </source>
</evidence>
<evidence type="ECO:0000313" key="2">
    <source>
        <dbReference type="Proteomes" id="UP000473278"/>
    </source>
</evidence>
<accession>A0A6M1SPT0</accession>
<name>A0A6M1SPT0_9BACT</name>
<comment type="caution">
    <text evidence="1">The sequence shown here is derived from an EMBL/GenBank/DDBJ whole genome shotgun (WGS) entry which is preliminary data.</text>
</comment>
<dbReference type="EMBL" id="JAALLT010000003">
    <property type="protein sequence ID" value="NGP77109.1"/>
    <property type="molecule type" value="Genomic_DNA"/>
</dbReference>
<dbReference type="Proteomes" id="UP000473278">
    <property type="component" value="Unassembled WGS sequence"/>
</dbReference>
<dbReference type="AlphaFoldDB" id="A0A6M1SPT0"/>
<reference evidence="1 2" key="1">
    <citation type="submission" date="2020-02" db="EMBL/GenBank/DDBJ databases">
        <title>Balneolaceae bacterium YR4-1, complete genome.</title>
        <authorList>
            <person name="Li Y."/>
            <person name="Wu S."/>
        </authorList>
    </citation>
    <scope>NUCLEOTIDE SEQUENCE [LARGE SCALE GENOMIC DNA]</scope>
    <source>
        <strain evidence="1 2">YR4-1</strain>
    </source>
</reference>
<protein>
    <submittedName>
        <fullName evidence="1">Uncharacterized protein</fullName>
    </submittedName>
</protein>
<keyword evidence="2" id="KW-1185">Reference proteome</keyword>
<dbReference type="RefSeq" id="WP_165142150.1">
    <property type="nucleotide sequence ID" value="NZ_JAALLT010000003.1"/>
</dbReference>
<gene>
    <name evidence="1" type="ORF">G3570_10725</name>
</gene>